<dbReference type="Proteomes" id="UP000442696">
    <property type="component" value="Unassembled WGS sequence"/>
</dbReference>
<evidence type="ECO:0000313" key="1">
    <source>
        <dbReference type="EMBL" id="CAA4099041.1"/>
    </source>
</evidence>
<gene>
    <name evidence="8" type="ORF">EIG94_12975</name>
    <name evidence="1" type="ORF">SAMEA1029512_00846</name>
    <name evidence="2" type="ORF">SAMEA1029528_01711</name>
    <name evidence="3" type="ORF">SAMEA2078260_02266</name>
    <name evidence="5" type="ORF">SAMEA2078588_02279</name>
    <name evidence="6" type="ORF">SAMEA2080344_02287</name>
    <name evidence="4" type="ORF">SAMEA2081063_02257</name>
    <name evidence="7" type="ORF">SAMEA4008575_02479</name>
</gene>
<evidence type="ECO:0000313" key="11">
    <source>
        <dbReference type="Proteomes" id="UP000442782"/>
    </source>
</evidence>
<dbReference type="RefSeq" id="WP_000792728.1">
    <property type="nucleotide sequence ID" value="NZ_AP025249.1"/>
</dbReference>
<proteinExistence type="predicted"/>
<dbReference type="Proteomes" id="UP000443708">
    <property type="component" value="Unassembled WGS sequence"/>
</dbReference>
<evidence type="ECO:0000313" key="14">
    <source>
        <dbReference type="Proteomes" id="UP000459586"/>
    </source>
</evidence>
<dbReference type="Proteomes" id="UP000293434">
    <property type="component" value="Unassembled WGS sequence"/>
</dbReference>
<dbReference type="EMBL" id="CACUNS010000015">
    <property type="protein sequence ID" value="CAA6115029.1"/>
    <property type="molecule type" value="Genomic_DNA"/>
</dbReference>
<reference evidence="8 9" key="1">
    <citation type="submission" date="2018-11" db="EMBL/GenBank/DDBJ databases">
        <title>Genomic profiling of Staphylococcus species from a Poultry farm system in KwaZulu-Natal, South Africa.</title>
        <authorList>
            <person name="Amoako D.G."/>
            <person name="Somboro A.M."/>
            <person name="Abia A.L.K."/>
            <person name="Bester L.A."/>
            <person name="Essack S.Y."/>
        </authorList>
    </citation>
    <scope>NUCLEOTIDE SEQUENCE [LARGE SCALE GENOMIC DNA]</scope>
    <source>
        <strain evidence="8 9">SA9</strain>
    </source>
</reference>
<dbReference type="AlphaFoldDB" id="A0A2I7Y902"/>
<evidence type="ECO:0000313" key="7">
    <source>
        <dbReference type="EMBL" id="CAC5808600.1"/>
    </source>
</evidence>
<organism evidence="4 12">
    <name type="scientific">Staphylococcus aureus</name>
    <dbReference type="NCBI Taxonomy" id="1280"/>
    <lineage>
        <taxon>Bacteria</taxon>
        <taxon>Bacillati</taxon>
        <taxon>Bacillota</taxon>
        <taxon>Bacilli</taxon>
        <taxon>Bacillales</taxon>
        <taxon>Staphylococcaceae</taxon>
        <taxon>Staphylococcus</taxon>
    </lineage>
</organism>
<evidence type="ECO:0000313" key="2">
    <source>
        <dbReference type="EMBL" id="CAA4130000.1"/>
    </source>
</evidence>
<dbReference type="EMBL" id="RQTC01000263">
    <property type="protein sequence ID" value="RZH91145.1"/>
    <property type="molecule type" value="Genomic_DNA"/>
</dbReference>
<accession>A0A2I7Y902</accession>
<dbReference type="EMBL" id="CACURZ010000015">
    <property type="protein sequence ID" value="CAA6377955.1"/>
    <property type="molecule type" value="Genomic_DNA"/>
</dbReference>
<dbReference type="EMBL" id="CACTPI010000007">
    <property type="protein sequence ID" value="CAA4130000.1"/>
    <property type="molecule type" value="Genomic_DNA"/>
</dbReference>
<dbReference type="Proteomes" id="UP000442782">
    <property type="component" value="Unassembled WGS sequence"/>
</dbReference>
<reference evidence="10 11" key="2">
    <citation type="submission" date="2019-12" db="EMBL/GenBank/DDBJ databases">
        <authorList>
            <consortium name="Pathogen Informatics"/>
        </authorList>
    </citation>
    <scope>NUCLEOTIDE SEQUENCE [LARGE SCALE GENOMIC DNA]</scope>
    <source>
        <strain evidence="2 13">S040_N01_C01</strain>
        <strain evidence="1 11">S087_N01_C01</strain>
        <strain evidence="7 16">SG160</strain>
        <strain evidence="5 15">T012_N10_C04</strain>
        <strain evidence="3 10">T012_N16_C08</strain>
        <strain evidence="4 12">T065_N03_C06</strain>
        <strain evidence="6 14">T197_A02_C01</strain>
    </source>
</reference>
<dbReference type="EMBL" id="CACTQT010000014">
    <property type="protein sequence ID" value="CAA4391182.1"/>
    <property type="molecule type" value="Genomic_DNA"/>
</dbReference>
<dbReference type="EMBL" id="CAIGXB010000012">
    <property type="protein sequence ID" value="CAC5808600.1"/>
    <property type="molecule type" value="Genomic_DNA"/>
</dbReference>
<dbReference type="EMBL" id="CACTWD010000015">
    <property type="protein sequence ID" value="CAA4698936.1"/>
    <property type="molecule type" value="Genomic_DNA"/>
</dbReference>
<evidence type="ECO:0000313" key="10">
    <source>
        <dbReference type="Proteomes" id="UP000442696"/>
    </source>
</evidence>
<evidence type="ECO:0000313" key="8">
    <source>
        <dbReference type="EMBL" id="RZH91145.1"/>
    </source>
</evidence>
<evidence type="ECO:0000313" key="9">
    <source>
        <dbReference type="Proteomes" id="UP000293434"/>
    </source>
</evidence>
<comment type="caution">
    <text evidence="4">The sequence shown here is derived from an EMBL/GenBank/DDBJ whole genome shotgun (WGS) entry which is preliminary data.</text>
</comment>
<evidence type="ECO:0000313" key="16">
    <source>
        <dbReference type="Proteomes" id="UP000505390"/>
    </source>
</evidence>
<evidence type="ECO:0000313" key="3">
    <source>
        <dbReference type="EMBL" id="CAA4391182.1"/>
    </source>
</evidence>
<evidence type="ECO:0000313" key="4">
    <source>
        <dbReference type="EMBL" id="CAA4698936.1"/>
    </source>
</evidence>
<sequence length="117" mass="14171">MKNLELFYEAVEKLMTEYKNDYPINEKWNLSRVHINEYKSKVTLDFTTKCELPVSIVMTNGIVSKLMKKNINFNTYYLDEIKKQLEERNNEMDHIQEDKRRRTNQIDVFIKKFLKGN</sequence>
<dbReference type="Proteomes" id="UP000459702">
    <property type="component" value="Unassembled WGS sequence"/>
</dbReference>
<evidence type="ECO:0000313" key="15">
    <source>
        <dbReference type="Proteomes" id="UP000459702"/>
    </source>
</evidence>
<dbReference type="EMBL" id="CACTOE010000005">
    <property type="protein sequence ID" value="CAA4099041.1"/>
    <property type="molecule type" value="Genomic_DNA"/>
</dbReference>
<name>A0A2I7Y902_STAAU</name>
<dbReference type="Proteomes" id="UP000459586">
    <property type="component" value="Unassembled WGS sequence"/>
</dbReference>
<evidence type="ECO:0000313" key="5">
    <source>
        <dbReference type="EMBL" id="CAA6115029.1"/>
    </source>
</evidence>
<evidence type="ECO:0000313" key="6">
    <source>
        <dbReference type="EMBL" id="CAA6377955.1"/>
    </source>
</evidence>
<dbReference type="Proteomes" id="UP000443506">
    <property type="component" value="Unassembled WGS sequence"/>
</dbReference>
<dbReference type="Proteomes" id="UP000505390">
    <property type="component" value="Unassembled WGS sequence"/>
</dbReference>
<protein>
    <submittedName>
        <fullName evidence="4">Phage protein</fullName>
    </submittedName>
</protein>
<evidence type="ECO:0000313" key="12">
    <source>
        <dbReference type="Proteomes" id="UP000443506"/>
    </source>
</evidence>
<evidence type="ECO:0000313" key="13">
    <source>
        <dbReference type="Proteomes" id="UP000443708"/>
    </source>
</evidence>